<name>A0A2G8KHI2_STIJA</name>
<evidence type="ECO:0000313" key="4">
    <source>
        <dbReference type="Proteomes" id="UP000230750"/>
    </source>
</evidence>
<dbReference type="InterPro" id="IPR022735">
    <property type="entry name" value="bMERB_dom"/>
</dbReference>
<dbReference type="OrthoDB" id="8062037at2759"/>
<keyword evidence="4" id="KW-1185">Reference proteome</keyword>
<dbReference type="Pfam" id="PF12130">
    <property type="entry name" value="bMERB_dom"/>
    <property type="match status" value="1"/>
</dbReference>
<protein>
    <submittedName>
        <fullName evidence="3">Putative MICAL-like protein 1</fullName>
    </submittedName>
</protein>
<dbReference type="STRING" id="307972.A0A2G8KHI2"/>
<proteinExistence type="predicted"/>
<accession>A0A2G8KHI2</accession>
<evidence type="ECO:0000259" key="2">
    <source>
        <dbReference type="PROSITE" id="PS51848"/>
    </source>
</evidence>
<dbReference type="SMART" id="SM01203">
    <property type="entry name" value="DUF3585"/>
    <property type="match status" value="1"/>
</dbReference>
<dbReference type="PANTHER" id="PTHR23167">
    <property type="entry name" value="CALPONIN HOMOLOGY DOMAIN-CONTAINING PROTEIN DDB_G0272472-RELATED"/>
    <property type="match status" value="1"/>
</dbReference>
<dbReference type="AlphaFoldDB" id="A0A2G8KHI2"/>
<dbReference type="InterPro" id="IPR050540">
    <property type="entry name" value="F-actin_Monoox_Mical"/>
</dbReference>
<dbReference type="PROSITE" id="PS51848">
    <property type="entry name" value="BMERB"/>
    <property type="match status" value="1"/>
</dbReference>
<dbReference type="EMBL" id="MRZV01000580">
    <property type="protein sequence ID" value="PIK47439.1"/>
    <property type="molecule type" value="Genomic_DNA"/>
</dbReference>
<organism evidence="3 4">
    <name type="scientific">Stichopus japonicus</name>
    <name type="common">Sea cucumber</name>
    <dbReference type="NCBI Taxonomy" id="307972"/>
    <lineage>
        <taxon>Eukaryota</taxon>
        <taxon>Metazoa</taxon>
        <taxon>Echinodermata</taxon>
        <taxon>Eleutherozoa</taxon>
        <taxon>Echinozoa</taxon>
        <taxon>Holothuroidea</taxon>
        <taxon>Aspidochirotacea</taxon>
        <taxon>Aspidochirotida</taxon>
        <taxon>Stichopodidae</taxon>
        <taxon>Apostichopus</taxon>
    </lineage>
</organism>
<dbReference type="PANTHER" id="PTHR23167:SF90">
    <property type="entry name" value="MICAL-LIKE PROTEIN 1"/>
    <property type="match status" value="1"/>
</dbReference>
<feature type="region of interest" description="Disordered" evidence="1">
    <location>
        <begin position="1"/>
        <end position="23"/>
    </location>
</feature>
<comment type="caution">
    <text evidence="3">The sequence shown here is derived from an EMBL/GenBank/DDBJ whole genome shotgun (WGS) entry which is preliminary data.</text>
</comment>
<feature type="domain" description="BMERB" evidence="2">
    <location>
        <begin position="11"/>
        <end position="163"/>
    </location>
</feature>
<gene>
    <name evidence="3" type="ORF">BSL78_15690</name>
</gene>
<dbReference type="Proteomes" id="UP000230750">
    <property type="component" value="Unassembled WGS sequence"/>
</dbReference>
<sequence>MSKRRAPAPPPQKRDVRQHHVTPEEIQKEIALIEEKTSLMVKKGIELEDRLREEMKDDASEESEELLMEWFEVVNEKNQLVRREGELVAQAQIQDLEIQHAEVEYEMRCLMHKQEHEKTDKDNEKEEQLLELLIGLVQQRSTIVDRLEEDRIREQEEDETIRNMMQMKVNKVPDFQDSLQDMSSVWNPLFKAVKSAEEGFP</sequence>
<evidence type="ECO:0000313" key="3">
    <source>
        <dbReference type="EMBL" id="PIK47439.1"/>
    </source>
</evidence>
<reference evidence="3 4" key="1">
    <citation type="journal article" date="2017" name="PLoS Biol.">
        <title>The sea cucumber genome provides insights into morphological evolution and visceral regeneration.</title>
        <authorList>
            <person name="Zhang X."/>
            <person name="Sun L."/>
            <person name="Yuan J."/>
            <person name="Sun Y."/>
            <person name="Gao Y."/>
            <person name="Zhang L."/>
            <person name="Li S."/>
            <person name="Dai H."/>
            <person name="Hamel J.F."/>
            <person name="Liu C."/>
            <person name="Yu Y."/>
            <person name="Liu S."/>
            <person name="Lin W."/>
            <person name="Guo K."/>
            <person name="Jin S."/>
            <person name="Xu P."/>
            <person name="Storey K.B."/>
            <person name="Huan P."/>
            <person name="Zhang T."/>
            <person name="Zhou Y."/>
            <person name="Zhang J."/>
            <person name="Lin C."/>
            <person name="Li X."/>
            <person name="Xing L."/>
            <person name="Huo D."/>
            <person name="Sun M."/>
            <person name="Wang L."/>
            <person name="Mercier A."/>
            <person name="Li F."/>
            <person name="Yang H."/>
            <person name="Xiang J."/>
        </authorList>
    </citation>
    <scope>NUCLEOTIDE SEQUENCE [LARGE SCALE GENOMIC DNA]</scope>
    <source>
        <strain evidence="3">Shaxun</strain>
        <tissue evidence="3">Muscle</tissue>
    </source>
</reference>
<evidence type="ECO:0000256" key="1">
    <source>
        <dbReference type="SAM" id="MobiDB-lite"/>
    </source>
</evidence>